<sequence length="299" mass="32359">MVRTVTVGVDGSRESLAAADWAAREARRREVPLRLVHVREPDPFTLQDSGADSETRQHWAERIPREAADTLAGRYPGLEITTEQRTGNPSAELIDAAQEAEVLVIGSRGLGIVTGFLVGSVALSTVGRVGCPVVLVRAGEDGQEERDGREQAPAEAPEGDVVLGLELYRPCEELLEFAFDAAARRGAALRVVHGWNPPLVYGIDPIAVDPRLATDLAEESARVLKDTLRPWREKYPGVEVRAQAVIGRPARHLLEAAEDACLVVVGRRNRRSPLGFHIGPVAHGVMHHATVPVAVVPHD</sequence>
<reference evidence="3 4" key="1">
    <citation type="submission" date="2017-11" db="EMBL/GenBank/DDBJ databases">
        <title>Streptomyces carmine sp. nov., a novel actinomycete isolated from Sophora alopecuroides in Xinjiang, China.</title>
        <authorList>
            <person name="Wang Y."/>
            <person name="Luo X."/>
            <person name="Wan C."/>
            <person name="Zhang L."/>
        </authorList>
    </citation>
    <scope>NUCLEOTIDE SEQUENCE [LARGE SCALE GENOMIC DNA]</scope>
    <source>
        <strain evidence="3 4">TRM SA0054</strain>
    </source>
</reference>
<dbReference type="EMBL" id="PGGW01000066">
    <property type="protein sequence ID" value="PJE95317.1"/>
    <property type="molecule type" value="Genomic_DNA"/>
</dbReference>
<dbReference type="InterPro" id="IPR006015">
    <property type="entry name" value="Universal_stress_UspA"/>
</dbReference>
<feature type="domain" description="UspA" evidence="2">
    <location>
        <begin position="1"/>
        <end position="137"/>
    </location>
</feature>
<organism evidence="3 4">
    <name type="scientific">Streptomyces carminius</name>
    <dbReference type="NCBI Taxonomy" id="2665496"/>
    <lineage>
        <taxon>Bacteria</taxon>
        <taxon>Bacillati</taxon>
        <taxon>Actinomycetota</taxon>
        <taxon>Actinomycetes</taxon>
        <taxon>Kitasatosporales</taxon>
        <taxon>Streptomycetaceae</taxon>
        <taxon>Streptomyces</taxon>
    </lineage>
</organism>
<dbReference type="AlphaFoldDB" id="A0A2M8LTP1"/>
<keyword evidence="4" id="KW-1185">Reference proteome</keyword>
<evidence type="ECO:0000313" key="4">
    <source>
        <dbReference type="Proteomes" id="UP000230407"/>
    </source>
</evidence>
<protein>
    <submittedName>
        <fullName evidence="3">Stress-inducible protein</fullName>
    </submittedName>
</protein>
<feature type="domain" description="UspA" evidence="2">
    <location>
        <begin position="169"/>
        <end position="297"/>
    </location>
</feature>
<dbReference type="InterPro" id="IPR006016">
    <property type="entry name" value="UspA"/>
</dbReference>
<dbReference type="RefSeq" id="WP_100203961.1">
    <property type="nucleotide sequence ID" value="NZ_PGGW01000066.1"/>
</dbReference>
<dbReference type="Proteomes" id="UP000230407">
    <property type="component" value="Unassembled WGS sequence"/>
</dbReference>
<evidence type="ECO:0000256" key="1">
    <source>
        <dbReference type="ARBA" id="ARBA00008791"/>
    </source>
</evidence>
<proteinExistence type="inferred from homology"/>
<dbReference type="Gene3D" id="3.40.50.620">
    <property type="entry name" value="HUPs"/>
    <property type="match status" value="2"/>
</dbReference>
<dbReference type="InterPro" id="IPR014729">
    <property type="entry name" value="Rossmann-like_a/b/a_fold"/>
</dbReference>
<evidence type="ECO:0000259" key="2">
    <source>
        <dbReference type="Pfam" id="PF00582"/>
    </source>
</evidence>
<dbReference type="PANTHER" id="PTHR46268:SF6">
    <property type="entry name" value="UNIVERSAL STRESS PROTEIN UP12"/>
    <property type="match status" value="1"/>
</dbReference>
<comment type="caution">
    <text evidence="3">The sequence shown here is derived from an EMBL/GenBank/DDBJ whole genome shotgun (WGS) entry which is preliminary data.</text>
</comment>
<gene>
    <name evidence="3" type="ORF">CUT44_23785</name>
</gene>
<accession>A0A2M8LTP1</accession>
<dbReference type="PRINTS" id="PR01438">
    <property type="entry name" value="UNVRSLSTRESS"/>
</dbReference>
<dbReference type="SUPFAM" id="SSF52402">
    <property type="entry name" value="Adenine nucleotide alpha hydrolases-like"/>
    <property type="match status" value="2"/>
</dbReference>
<comment type="similarity">
    <text evidence="1">Belongs to the universal stress protein A family.</text>
</comment>
<dbReference type="Pfam" id="PF00582">
    <property type="entry name" value="Usp"/>
    <property type="match status" value="2"/>
</dbReference>
<name>A0A2M8LTP1_9ACTN</name>
<evidence type="ECO:0000313" key="3">
    <source>
        <dbReference type="EMBL" id="PJE95317.1"/>
    </source>
</evidence>
<dbReference type="PANTHER" id="PTHR46268">
    <property type="entry name" value="STRESS RESPONSE PROTEIN NHAX"/>
    <property type="match status" value="1"/>
</dbReference>